<proteinExistence type="predicted"/>
<sequence length="220" mass="23589">MDLLLREDKVFLVKIMAVMIVLASAVILLGWVFELFDIFLYPPIMPQWIGVRFSASLSFLFSGLLLLQIARAHQSRHGDFSNVMAVSCMGIFLIIIGMLFTSFYAQTSVDQMLLGNAANAIKGDLSAAPSIGAMVAFSLIALVGVLSMINLPKPSRLFTAGLVVAAIGGMSVAGYFLNIPILCLDLAGVCTGMELTSSVLFFMLGLGFVILGTIRKRPGS</sequence>
<keyword evidence="3" id="KW-1185">Reference proteome</keyword>
<dbReference type="OrthoDB" id="9846192at2"/>
<keyword evidence="1" id="KW-0472">Membrane</keyword>
<gene>
    <name evidence="2" type="ORF">Ga0123462_1456</name>
</gene>
<feature type="transmembrane region" description="Helical" evidence="1">
    <location>
        <begin position="12"/>
        <end position="33"/>
    </location>
</feature>
<evidence type="ECO:0000256" key="1">
    <source>
        <dbReference type="SAM" id="Phobius"/>
    </source>
</evidence>
<dbReference type="Proteomes" id="UP000231637">
    <property type="component" value="Chromosome"/>
</dbReference>
<reference evidence="2 3" key="1">
    <citation type="submission" date="2016-12" db="EMBL/GenBank/DDBJ databases">
        <title>Isolation and genomic insights into novel planktonic Zetaproteobacteria from stratified waters of the Chesapeake Bay.</title>
        <authorList>
            <person name="McAllister S.M."/>
            <person name="Kato S."/>
            <person name="Chan C.S."/>
            <person name="Chiu B.K."/>
            <person name="Field E.K."/>
        </authorList>
    </citation>
    <scope>NUCLEOTIDE SEQUENCE [LARGE SCALE GENOMIC DNA]</scope>
    <source>
        <strain evidence="2 3">CP-8</strain>
    </source>
</reference>
<feature type="transmembrane region" description="Helical" evidence="1">
    <location>
        <begin position="197"/>
        <end position="214"/>
    </location>
</feature>
<feature type="transmembrane region" description="Helical" evidence="1">
    <location>
        <begin position="125"/>
        <end position="145"/>
    </location>
</feature>
<protein>
    <submittedName>
        <fullName evidence="2">Uncharacterized protein</fullName>
    </submittedName>
</protein>
<keyword evidence="1" id="KW-1133">Transmembrane helix</keyword>
<accession>A0A2K8L7U4</accession>
<organism evidence="2 3">
    <name type="scientific">Mariprofundus ferrinatatus</name>
    <dbReference type="NCBI Taxonomy" id="1921087"/>
    <lineage>
        <taxon>Bacteria</taxon>
        <taxon>Pseudomonadati</taxon>
        <taxon>Pseudomonadota</taxon>
        <taxon>Candidatius Mariprofundia</taxon>
        <taxon>Mariprofundales</taxon>
        <taxon>Mariprofundaceae</taxon>
        <taxon>Mariprofundus</taxon>
    </lineage>
</organism>
<feature type="transmembrane region" description="Helical" evidence="1">
    <location>
        <begin position="82"/>
        <end position="105"/>
    </location>
</feature>
<name>A0A2K8L7U4_9PROT</name>
<keyword evidence="1" id="KW-0812">Transmembrane</keyword>
<dbReference type="AlphaFoldDB" id="A0A2K8L7U4"/>
<evidence type="ECO:0000313" key="2">
    <source>
        <dbReference type="EMBL" id="ATX82319.1"/>
    </source>
</evidence>
<feature type="transmembrane region" description="Helical" evidence="1">
    <location>
        <begin position="157"/>
        <end position="177"/>
    </location>
</feature>
<feature type="transmembrane region" description="Helical" evidence="1">
    <location>
        <begin position="53"/>
        <end position="70"/>
    </location>
</feature>
<evidence type="ECO:0000313" key="3">
    <source>
        <dbReference type="Proteomes" id="UP000231637"/>
    </source>
</evidence>
<dbReference type="EMBL" id="CP018800">
    <property type="protein sequence ID" value="ATX82319.1"/>
    <property type="molecule type" value="Genomic_DNA"/>
</dbReference>
<dbReference type="KEGG" id="mfn:Ga0123462_1456"/>
<dbReference type="RefSeq" id="WP_100265682.1">
    <property type="nucleotide sequence ID" value="NZ_CP018800.1"/>
</dbReference>